<dbReference type="InterPro" id="IPR035986">
    <property type="entry name" value="PKD_dom_sf"/>
</dbReference>
<dbReference type="CDD" id="cd01951">
    <property type="entry name" value="lectin_L-type"/>
    <property type="match status" value="1"/>
</dbReference>
<feature type="signal peptide" evidence="1">
    <location>
        <begin position="1"/>
        <end position="18"/>
    </location>
</feature>
<evidence type="ECO:0000259" key="2">
    <source>
        <dbReference type="PROSITE" id="PS50093"/>
    </source>
</evidence>
<reference evidence="3 4" key="1">
    <citation type="submission" date="2024-06" db="EMBL/GenBank/DDBJ databases">
        <title>Chitinophaga defluvii sp. nov., isolated from municipal sewage.</title>
        <authorList>
            <person name="Zhang L."/>
        </authorList>
    </citation>
    <scope>NUCLEOTIDE SEQUENCE [LARGE SCALE GENOMIC DNA]</scope>
    <source>
        <strain evidence="3 4">H8</strain>
    </source>
</reference>
<dbReference type="Proteomes" id="UP001549749">
    <property type="component" value="Unassembled WGS sequence"/>
</dbReference>
<dbReference type="Gene3D" id="2.60.40.10">
    <property type="entry name" value="Immunoglobulins"/>
    <property type="match status" value="3"/>
</dbReference>
<dbReference type="CDD" id="cd00146">
    <property type="entry name" value="PKD"/>
    <property type="match status" value="3"/>
</dbReference>
<feature type="chain" id="PRO_5046200357" evidence="1">
    <location>
        <begin position="19"/>
        <end position="641"/>
    </location>
</feature>
<dbReference type="RefSeq" id="WP_354662235.1">
    <property type="nucleotide sequence ID" value="NZ_JBEXAC010000002.1"/>
</dbReference>
<evidence type="ECO:0000313" key="3">
    <source>
        <dbReference type="EMBL" id="MET6999671.1"/>
    </source>
</evidence>
<dbReference type="SMART" id="SM00089">
    <property type="entry name" value="PKD"/>
    <property type="match status" value="2"/>
</dbReference>
<dbReference type="EMBL" id="JBEXAC010000002">
    <property type="protein sequence ID" value="MET6999671.1"/>
    <property type="molecule type" value="Genomic_DNA"/>
</dbReference>
<dbReference type="PROSITE" id="PS50093">
    <property type="entry name" value="PKD"/>
    <property type="match status" value="3"/>
</dbReference>
<dbReference type="InterPro" id="IPR051136">
    <property type="entry name" value="Intracellular_Lectin-GPT"/>
</dbReference>
<name>A0ABV2T9L6_9BACT</name>
<dbReference type="SUPFAM" id="SSF49899">
    <property type="entry name" value="Concanavalin A-like lectins/glucanases"/>
    <property type="match status" value="1"/>
</dbReference>
<sequence>MHKALCLLLLVLSLHVMAYGQTPYILNGDAVQRTCNCYILTPDAGFKSGTVWNKNKINLLQSFDYVFDVNLGCRTTGADGIGFILQTKGTNLGASGQGIGFKGIAPSLGVIIDTYQNLDENDPAYDHLAIQVNGITDHSSPENLTGTIEVLPNTSNIKDCKWHIFRIKWDAARQLLEVSVDGQLRLSATKDLVNDVFGADPMVYWGFAGSTGGEINEQQFCAALRPQLRFDHQQLFCEGTPVVFGDDSQSFGTITHWFWDFDDGTTYTQAQPPPHLFPPGQYDVKLVIEDNSGCISDTLQQRVAVDTYPIADFTADLLCVGRTIQLRDASAVTTGTVQKWQWELGNGATATTQHPQTVYDRPDNYTVNLTVTTPGGCSNSASKILPAYPIPEVSAQGNNVCLGLPVNFTANNLTPQVSIRDWLWRLDDTTTSGIQNPTHTYPNGGTYHTRLYAISEDGCASDSAYADISIIDLKLDAGPDTLVAVLQPLQLQSVSNGATQFQWEPATGLSDSHIANPVAILQKDQQFRLTVMSPEGCIQKDSLLVRVYKGPAFYVPTAFSPNGDGTNDFFRAIAAGIPKLDYFRVWNRWGQELFYTTSLTRSWDGTYQGIPQPIDTYIWVISGKDYTGRQHVQKGTLTLIR</sequence>
<feature type="domain" description="PKD" evidence="2">
    <location>
        <begin position="252"/>
        <end position="310"/>
    </location>
</feature>
<dbReference type="InterPro" id="IPR022409">
    <property type="entry name" value="PKD/Chitinase_dom"/>
</dbReference>
<feature type="domain" description="PKD" evidence="2">
    <location>
        <begin position="340"/>
        <end position="382"/>
    </location>
</feature>
<organism evidence="3 4">
    <name type="scientific">Chitinophaga defluvii</name>
    <dbReference type="NCBI Taxonomy" id="3163343"/>
    <lineage>
        <taxon>Bacteria</taxon>
        <taxon>Pseudomonadati</taxon>
        <taxon>Bacteroidota</taxon>
        <taxon>Chitinophagia</taxon>
        <taxon>Chitinophagales</taxon>
        <taxon>Chitinophagaceae</taxon>
        <taxon>Chitinophaga</taxon>
    </lineage>
</organism>
<comment type="caution">
    <text evidence="3">The sequence shown here is derived from an EMBL/GenBank/DDBJ whole genome shotgun (WGS) entry which is preliminary data.</text>
</comment>
<dbReference type="PANTHER" id="PTHR12223:SF19">
    <property type="entry name" value="LEGUME LECTIN DOMAIN-CONTAINING PROTEIN"/>
    <property type="match status" value="1"/>
</dbReference>
<keyword evidence="1" id="KW-0732">Signal</keyword>
<dbReference type="PANTHER" id="PTHR12223">
    <property type="entry name" value="VESICULAR MANNOSE-BINDING LECTIN"/>
    <property type="match status" value="1"/>
</dbReference>
<dbReference type="InterPro" id="IPR013320">
    <property type="entry name" value="ConA-like_dom_sf"/>
</dbReference>
<dbReference type="Gene3D" id="2.60.120.200">
    <property type="match status" value="1"/>
</dbReference>
<feature type="domain" description="PKD" evidence="2">
    <location>
        <begin position="422"/>
        <end position="470"/>
    </location>
</feature>
<dbReference type="InterPro" id="IPR000601">
    <property type="entry name" value="PKD_dom"/>
</dbReference>
<dbReference type="Pfam" id="PF18911">
    <property type="entry name" value="PKD_4"/>
    <property type="match status" value="3"/>
</dbReference>
<dbReference type="NCBIfam" id="TIGR04131">
    <property type="entry name" value="Bac_Flav_CTERM"/>
    <property type="match status" value="1"/>
</dbReference>
<proteinExistence type="predicted"/>
<gene>
    <name evidence="3" type="ORF">ABR189_19940</name>
</gene>
<protein>
    <submittedName>
        <fullName evidence="3">PKD domain-containing protein</fullName>
    </submittedName>
</protein>
<dbReference type="Pfam" id="PF13585">
    <property type="entry name" value="CHU_C"/>
    <property type="match status" value="1"/>
</dbReference>
<evidence type="ECO:0000313" key="4">
    <source>
        <dbReference type="Proteomes" id="UP001549749"/>
    </source>
</evidence>
<dbReference type="InterPro" id="IPR013783">
    <property type="entry name" value="Ig-like_fold"/>
</dbReference>
<dbReference type="SUPFAM" id="SSF49299">
    <property type="entry name" value="PKD domain"/>
    <property type="match status" value="3"/>
</dbReference>
<accession>A0ABV2T9L6</accession>
<dbReference type="InterPro" id="IPR056573">
    <property type="entry name" value="Lectin_L-type_dom"/>
</dbReference>
<evidence type="ECO:0000256" key="1">
    <source>
        <dbReference type="SAM" id="SignalP"/>
    </source>
</evidence>
<keyword evidence="4" id="KW-1185">Reference proteome</keyword>
<dbReference type="InterPro" id="IPR026341">
    <property type="entry name" value="T9SS_type_B"/>
</dbReference>
<dbReference type="Pfam" id="PF18483">
    <property type="entry name" value="Lectin_L-type_dom"/>
    <property type="match status" value="1"/>
</dbReference>